<accession>A0A550JBB0</accession>
<dbReference type="AlphaFoldDB" id="A0A550JBB0"/>
<dbReference type="EMBL" id="VJVV01000007">
    <property type="protein sequence ID" value="TRO80504.1"/>
    <property type="molecule type" value="Genomic_DNA"/>
</dbReference>
<protein>
    <submittedName>
        <fullName evidence="1">Uncharacterized protein</fullName>
    </submittedName>
</protein>
<sequence>MLRPGSFGVERNKGRSMLRPYAWPESVSLSVTGVLIVTGRSMLRPYDKSLFANGFYASFAASYISPALRRLRFL</sequence>
<name>A0A550JBB0_9BACT</name>
<proteinExistence type="predicted"/>
<organism evidence="1 2">
    <name type="scientific">Trichloromonas acetexigens</name>
    <dbReference type="NCBI Taxonomy" id="38815"/>
    <lineage>
        <taxon>Bacteria</taxon>
        <taxon>Pseudomonadati</taxon>
        <taxon>Thermodesulfobacteriota</taxon>
        <taxon>Desulfuromonadia</taxon>
        <taxon>Desulfuromonadales</taxon>
        <taxon>Trichloromonadaceae</taxon>
        <taxon>Trichloromonas</taxon>
    </lineage>
</organism>
<keyword evidence="2" id="KW-1185">Reference proteome</keyword>
<evidence type="ECO:0000313" key="1">
    <source>
        <dbReference type="EMBL" id="TRO80504.1"/>
    </source>
</evidence>
<gene>
    <name evidence="1" type="ORF">FL622_10410</name>
</gene>
<dbReference type="RefSeq" id="WP_140396679.1">
    <property type="nucleotide sequence ID" value="NZ_FOJJ01000039.1"/>
</dbReference>
<evidence type="ECO:0000313" key="2">
    <source>
        <dbReference type="Proteomes" id="UP000317155"/>
    </source>
</evidence>
<dbReference type="Proteomes" id="UP000317155">
    <property type="component" value="Unassembled WGS sequence"/>
</dbReference>
<comment type="caution">
    <text evidence="1">The sequence shown here is derived from an EMBL/GenBank/DDBJ whole genome shotgun (WGS) entry which is preliminary data.</text>
</comment>
<reference evidence="1 2" key="1">
    <citation type="submission" date="2019-07" db="EMBL/GenBank/DDBJ databases">
        <title>Insights of Desulfuromonas acetexigens electromicrobiology.</title>
        <authorList>
            <person name="Katuri K."/>
            <person name="Sapireddy V."/>
            <person name="Shaw D.R."/>
            <person name="Saikaly P."/>
        </authorList>
    </citation>
    <scope>NUCLEOTIDE SEQUENCE [LARGE SCALE GENOMIC DNA]</scope>
    <source>
        <strain evidence="1 2">2873</strain>
    </source>
</reference>